<dbReference type="NCBIfam" id="NF006117">
    <property type="entry name" value="PRK08264.1-3"/>
    <property type="match status" value="1"/>
</dbReference>
<dbReference type="Gene3D" id="3.40.50.720">
    <property type="entry name" value="NAD(P)-binding Rossmann-like Domain"/>
    <property type="match status" value="1"/>
</dbReference>
<dbReference type="PROSITE" id="PS00061">
    <property type="entry name" value="ADH_SHORT"/>
    <property type="match status" value="1"/>
</dbReference>
<proteinExistence type="inferred from homology"/>
<dbReference type="Pfam" id="PF00106">
    <property type="entry name" value="adh_short"/>
    <property type="match status" value="1"/>
</dbReference>
<sequence>MQIHNATLLITGANRGIGQAFAREALARGARKVYAAARDPASISLAGVEPIALDVTRPEQVAAAAQRCGDVTLLVNNAGIAITGDFMADGAVEAARAQLETNYFGPLLMARAFAPVLKANGGGALLNVLSIASWISSPLLAVYASSKSAAWSLTNGLREALRAQGTQVMGLHMGFVDTDLTRGIDMPKATPEEIVRAALDGLESGAQEVLADKLTRQVKQGLSAEPGIYLAPVQR</sequence>
<dbReference type="InterPro" id="IPR036291">
    <property type="entry name" value="NAD(P)-bd_dom_sf"/>
</dbReference>
<dbReference type="PRINTS" id="PR00080">
    <property type="entry name" value="SDRFAMILY"/>
</dbReference>
<evidence type="ECO:0000256" key="3">
    <source>
        <dbReference type="RuleBase" id="RU000363"/>
    </source>
</evidence>
<evidence type="ECO:0000256" key="1">
    <source>
        <dbReference type="ARBA" id="ARBA00006484"/>
    </source>
</evidence>
<dbReference type="NCBIfam" id="NF006119">
    <property type="entry name" value="PRK08264.1-5"/>
    <property type="match status" value="1"/>
</dbReference>
<keyword evidence="5" id="KW-1185">Reference proteome</keyword>
<name>A0ABQ3GA06_9BURK</name>
<dbReference type="PRINTS" id="PR00081">
    <property type="entry name" value="GDHRDH"/>
</dbReference>
<gene>
    <name evidence="4" type="ORF">GCM10007320_52740</name>
</gene>
<organism evidence="4 5">
    <name type="scientific">Pseudorhodoferax aquiterrae</name>
    <dbReference type="NCBI Taxonomy" id="747304"/>
    <lineage>
        <taxon>Bacteria</taxon>
        <taxon>Pseudomonadati</taxon>
        <taxon>Pseudomonadota</taxon>
        <taxon>Betaproteobacteria</taxon>
        <taxon>Burkholderiales</taxon>
        <taxon>Comamonadaceae</taxon>
    </lineage>
</organism>
<accession>A0ABQ3GA06</accession>
<evidence type="ECO:0000256" key="2">
    <source>
        <dbReference type="ARBA" id="ARBA00023002"/>
    </source>
</evidence>
<comment type="similarity">
    <text evidence="1 3">Belongs to the short-chain dehydrogenases/reductases (SDR) family.</text>
</comment>
<dbReference type="RefSeq" id="WP_189689857.1">
    <property type="nucleotide sequence ID" value="NZ_BMYK01000024.1"/>
</dbReference>
<reference evidence="5" key="1">
    <citation type="journal article" date="2019" name="Int. J. Syst. Evol. Microbiol.">
        <title>The Global Catalogue of Microorganisms (GCM) 10K type strain sequencing project: providing services to taxonomists for standard genome sequencing and annotation.</title>
        <authorList>
            <consortium name="The Broad Institute Genomics Platform"/>
            <consortium name="The Broad Institute Genome Sequencing Center for Infectious Disease"/>
            <person name="Wu L."/>
            <person name="Ma J."/>
        </authorList>
    </citation>
    <scope>NUCLEOTIDE SEQUENCE [LARGE SCALE GENOMIC DNA]</scope>
    <source>
        <strain evidence="5">KCTC 23314</strain>
    </source>
</reference>
<dbReference type="PANTHER" id="PTHR43391">
    <property type="entry name" value="RETINOL DEHYDROGENASE-RELATED"/>
    <property type="match status" value="1"/>
</dbReference>
<dbReference type="InterPro" id="IPR002347">
    <property type="entry name" value="SDR_fam"/>
</dbReference>
<comment type="caution">
    <text evidence="4">The sequence shown here is derived from an EMBL/GenBank/DDBJ whole genome shotgun (WGS) entry which is preliminary data.</text>
</comment>
<evidence type="ECO:0000313" key="4">
    <source>
        <dbReference type="EMBL" id="GHC97692.1"/>
    </source>
</evidence>
<dbReference type="SUPFAM" id="SSF51735">
    <property type="entry name" value="NAD(P)-binding Rossmann-fold domains"/>
    <property type="match status" value="1"/>
</dbReference>
<dbReference type="InterPro" id="IPR020904">
    <property type="entry name" value="Sc_DH/Rdtase_CS"/>
</dbReference>
<dbReference type="Proteomes" id="UP000626210">
    <property type="component" value="Unassembled WGS sequence"/>
</dbReference>
<dbReference type="EMBL" id="BMYK01000024">
    <property type="protein sequence ID" value="GHC97692.1"/>
    <property type="molecule type" value="Genomic_DNA"/>
</dbReference>
<dbReference type="PANTHER" id="PTHR43391:SF91">
    <property type="entry name" value="OS04G0390700 PROTEIN"/>
    <property type="match status" value="1"/>
</dbReference>
<evidence type="ECO:0000313" key="5">
    <source>
        <dbReference type="Proteomes" id="UP000626210"/>
    </source>
</evidence>
<protein>
    <submittedName>
        <fullName evidence="4">Short-chain dehydrogenase/reductase</fullName>
    </submittedName>
</protein>
<keyword evidence="2" id="KW-0560">Oxidoreductase</keyword>